<feature type="compositionally biased region" description="Low complexity" evidence="1">
    <location>
        <begin position="353"/>
        <end position="368"/>
    </location>
</feature>
<dbReference type="Proteomes" id="UP000246740">
    <property type="component" value="Unassembled WGS sequence"/>
</dbReference>
<dbReference type="STRING" id="1882483.A0A317XK25"/>
<dbReference type="EMBL" id="KZ819204">
    <property type="protein sequence ID" value="PWY97640.1"/>
    <property type="molecule type" value="Genomic_DNA"/>
</dbReference>
<dbReference type="PANTHER" id="PTHR28031:SF1">
    <property type="entry name" value="PROLINE-RICH PROTEIN HUA1"/>
    <property type="match status" value="1"/>
</dbReference>
<feature type="compositionally biased region" description="Low complexity" evidence="1">
    <location>
        <begin position="205"/>
        <end position="216"/>
    </location>
</feature>
<evidence type="ECO:0000313" key="2">
    <source>
        <dbReference type="EMBL" id="PWY97640.1"/>
    </source>
</evidence>
<feature type="compositionally biased region" description="Low complexity" evidence="1">
    <location>
        <begin position="474"/>
        <end position="483"/>
    </location>
</feature>
<dbReference type="PANTHER" id="PTHR28031">
    <property type="entry name" value="PROLINE-RICH PROTEIN HUA1"/>
    <property type="match status" value="1"/>
</dbReference>
<evidence type="ECO:0000313" key="3">
    <source>
        <dbReference type="Proteomes" id="UP000246740"/>
    </source>
</evidence>
<feature type="compositionally biased region" description="Polar residues" evidence="1">
    <location>
        <begin position="154"/>
        <end position="171"/>
    </location>
</feature>
<protein>
    <submittedName>
        <fullName evidence="2">Uncharacterized protein</fullName>
    </submittedName>
</protein>
<dbReference type="GO" id="GO:0005737">
    <property type="term" value="C:cytoplasm"/>
    <property type="evidence" value="ECO:0007669"/>
    <property type="project" value="TreeGrafter"/>
</dbReference>
<evidence type="ECO:0000256" key="1">
    <source>
        <dbReference type="SAM" id="MobiDB-lite"/>
    </source>
</evidence>
<feature type="compositionally biased region" description="Polar residues" evidence="1">
    <location>
        <begin position="128"/>
        <end position="146"/>
    </location>
</feature>
<gene>
    <name evidence="2" type="ORF">BCV70DRAFT_202695</name>
</gene>
<feature type="compositionally biased region" description="Pro residues" evidence="1">
    <location>
        <begin position="195"/>
        <end position="204"/>
    </location>
</feature>
<dbReference type="InParanoid" id="A0A317XK25"/>
<name>A0A317XK25_9BASI</name>
<sequence>MASARRQETLEIPDEPPPPYEPISPNVADGTSTFSAEPESTAQATPSTIQPETRPVAIASTTTGTNPFLAPSEIQQSTTSSVATGNSVTATSTGTSTSHNPFETATLSSALPSAAPSTSRPPLPPRNNAASSVSTANTQSTVSTAAVTPASPALSISQSTSGSHRVSSDSRPASIAAPLSPNPTSPIAPSSPSAFRPPPGPPPSTSSGSTSSSTRPRPQDQYRPTTVPTPGQPLLRKGKLLVYPRNWTGCPKCHDTGYKQADPSNPCKKCWDKYGKTYTPAMSYASGLSNSTSVLQKPLPERGYGAPSARPPHGLAGPSHGYVPGGYPGAAPYNAIPSPGAVYPGSVPYGPQPYMQGYPPHHSPYQQPYSPPQPPQPRPPTSPPATTGNDSVDAETAGARMSDVPPNYQDASSVPQDERLPSQYVPPAAPPPGAPGARPPHSPPLSPPGGYAPGHPPRPYAMGYPGQQPGFVGGFSSNPGGPNPHVAVQHYGMLPPPGALVVMPGDPRIGGRLCYECGGDGVRESFWFGDETCFRCQGSGRIF</sequence>
<dbReference type="OrthoDB" id="2405700at2759"/>
<feature type="region of interest" description="Disordered" evidence="1">
    <location>
        <begin position="301"/>
        <end position="320"/>
    </location>
</feature>
<accession>A0A317XK25</accession>
<feature type="compositionally biased region" description="Polar residues" evidence="1">
    <location>
        <begin position="29"/>
        <end position="51"/>
    </location>
</feature>
<feature type="compositionally biased region" description="Pro residues" evidence="1">
    <location>
        <begin position="427"/>
        <end position="447"/>
    </location>
</feature>
<dbReference type="AlphaFoldDB" id="A0A317XK25"/>
<dbReference type="InterPro" id="IPR038910">
    <property type="entry name" value="Hua1-like"/>
</dbReference>
<organism evidence="2 3">
    <name type="scientific">Testicularia cyperi</name>
    <dbReference type="NCBI Taxonomy" id="1882483"/>
    <lineage>
        <taxon>Eukaryota</taxon>
        <taxon>Fungi</taxon>
        <taxon>Dikarya</taxon>
        <taxon>Basidiomycota</taxon>
        <taxon>Ustilaginomycotina</taxon>
        <taxon>Ustilaginomycetes</taxon>
        <taxon>Ustilaginales</taxon>
        <taxon>Anthracoideaceae</taxon>
        <taxon>Testicularia</taxon>
    </lineage>
</organism>
<keyword evidence="3" id="KW-1185">Reference proteome</keyword>
<reference evidence="2 3" key="1">
    <citation type="journal article" date="2018" name="Mol. Biol. Evol.">
        <title>Broad Genomic Sampling Reveals a Smut Pathogenic Ancestry of the Fungal Clade Ustilaginomycotina.</title>
        <authorList>
            <person name="Kijpornyongpan T."/>
            <person name="Mondo S.J."/>
            <person name="Barry K."/>
            <person name="Sandor L."/>
            <person name="Lee J."/>
            <person name="Lipzen A."/>
            <person name="Pangilinan J."/>
            <person name="LaButti K."/>
            <person name="Hainaut M."/>
            <person name="Henrissat B."/>
            <person name="Grigoriev I.V."/>
            <person name="Spatafora J.W."/>
            <person name="Aime M.C."/>
        </authorList>
    </citation>
    <scope>NUCLEOTIDE SEQUENCE [LARGE SCALE GENOMIC DNA]</scope>
    <source>
        <strain evidence="2 3">MCA 3645</strain>
    </source>
</reference>
<feature type="region of interest" description="Disordered" evidence="1">
    <location>
        <begin position="353"/>
        <end position="483"/>
    </location>
</feature>
<feature type="region of interest" description="Disordered" evidence="1">
    <location>
        <begin position="1"/>
        <end position="236"/>
    </location>
</feature>
<feature type="compositionally biased region" description="Pro residues" evidence="1">
    <location>
        <begin position="369"/>
        <end position="383"/>
    </location>
</feature>
<feature type="compositionally biased region" description="Low complexity" evidence="1">
    <location>
        <begin position="77"/>
        <end position="118"/>
    </location>
</feature>
<proteinExistence type="predicted"/>